<dbReference type="Proteomes" id="UP000565262">
    <property type="component" value="Unassembled WGS sequence"/>
</dbReference>
<dbReference type="GO" id="GO:0006355">
    <property type="term" value="P:regulation of DNA-templated transcription"/>
    <property type="evidence" value="ECO:0007669"/>
    <property type="project" value="InterPro"/>
</dbReference>
<dbReference type="Pfam" id="PF25601">
    <property type="entry name" value="AAA_lid_14"/>
    <property type="match status" value="1"/>
</dbReference>
<dbReference type="GO" id="GO:0043565">
    <property type="term" value="F:sequence-specific DNA binding"/>
    <property type="evidence" value="ECO:0007669"/>
    <property type="project" value="InterPro"/>
</dbReference>
<dbReference type="InterPro" id="IPR025944">
    <property type="entry name" value="Sigma_54_int_dom_CS"/>
</dbReference>
<dbReference type="PROSITE" id="PS50045">
    <property type="entry name" value="SIGMA54_INTERACT_4"/>
    <property type="match status" value="1"/>
</dbReference>
<dbReference type="NCBIfam" id="TIGR02974">
    <property type="entry name" value="phageshock_pspF"/>
    <property type="match status" value="1"/>
</dbReference>
<evidence type="ECO:0000313" key="7">
    <source>
        <dbReference type="EMBL" id="MBB1488522.1"/>
    </source>
</evidence>
<dbReference type="InterPro" id="IPR058031">
    <property type="entry name" value="AAA_lid_NorR"/>
</dbReference>
<evidence type="ECO:0000256" key="4">
    <source>
        <dbReference type="ARBA" id="ARBA00023163"/>
    </source>
</evidence>
<protein>
    <submittedName>
        <fullName evidence="7">Phage shock protein operon transcriptional activator</fullName>
    </submittedName>
</protein>
<evidence type="ECO:0000259" key="6">
    <source>
        <dbReference type="PROSITE" id="PS50045"/>
    </source>
</evidence>
<keyword evidence="4" id="KW-0804">Transcription</keyword>
<dbReference type="Gene3D" id="1.10.10.60">
    <property type="entry name" value="Homeodomain-like"/>
    <property type="match status" value="1"/>
</dbReference>
<sequence>MSSMKQQMIGESSALMDMMEHTEKLALLNKPILVLGERGSGKELVAERLHYLSDRWDAPFIKLNCASMSETLLESELFGHESGAFTGASRQHKGRFERADSGTLFLDELGTCSSRVQEKLLRVIEYGELERVGGHKTIQVDVRLIGATNADLKTMAEKGEFRADLLDRLAFDVVHIPPLRARDNDLILLANHFAIMMCNELERPFFPGFTQQAIETLSHYHWPGNVRELKNVIERSIYRWEDPEQEVDHIIIDPFVSPWPSAENTVRTITQEATDLRGSPSDQDDSKPDAPSPLSHDTSQSGIQKRDFHSQITSMEKQLVEEALIRNHFNQQITAEYLQLSYHQLRAQLRKHNMLPLKEYLRKNNLHQD</sequence>
<dbReference type="AlphaFoldDB" id="A0A839IV02"/>
<dbReference type="Pfam" id="PF00158">
    <property type="entry name" value="Sigma54_activat"/>
    <property type="match status" value="1"/>
</dbReference>
<dbReference type="InterPro" id="IPR002078">
    <property type="entry name" value="Sigma_54_int"/>
</dbReference>
<dbReference type="InterPro" id="IPR002197">
    <property type="entry name" value="HTH_Fis"/>
</dbReference>
<feature type="region of interest" description="Disordered" evidence="5">
    <location>
        <begin position="274"/>
        <end position="309"/>
    </location>
</feature>
<evidence type="ECO:0000256" key="2">
    <source>
        <dbReference type="ARBA" id="ARBA00022840"/>
    </source>
</evidence>
<reference evidence="7 8" key="1">
    <citation type="submission" date="2020-08" db="EMBL/GenBank/DDBJ databases">
        <title>Oceanospirillum sp. nov. isolated from marine sediment.</title>
        <authorList>
            <person name="Ji X."/>
        </authorList>
    </citation>
    <scope>NUCLEOTIDE SEQUENCE [LARGE SCALE GENOMIC DNA]</scope>
    <source>
        <strain evidence="7 8">D5</strain>
    </source>
</reference>
<dbReference type="InterPro" id="IPR027417">
    <property type="entry name" value="P-loop_NTPase"/>
</dbReference>
<feature type="domain" description="Sigma-54 factor interaction" evidence="6">
    <location>
        <begin position="8"/>
        <end position="238"/>
    </location>
</feature>
<dbReference type="PROSITE" id="PS00688">
    <property type="entry name" value="SIGMA54_INTERACT_3"/>
    <property type="match status" value="1"/>
</dbReference>
<dbReference type="Gene3D" id="3.40.50.300">
    <property type="entry name" value="P-loop containing nucleotide triphosphate hydrolases"/>
    <property type="match status" value="1"/>
</dbReference>
<dbReference type="PANTHER" id="PTHR32071">
    <property type="entry name" value="TRANSCRIPTIONAL REGULATORY PROTEIN"/>
    <property type="match status" value="1"/>
</dbReference>
<dbReference type="EMBL" id="JACJFM010000029">
    <property type="protein sequence ID" value="MBB1488522.1"/>
    <property type="molecule type" value="Genomic_DNA"/>
</dbReference>
<comment type="caution">
    <text evidence="7">The sequence shown here is derived from an EMBL/GenBank/DDBJ whole genome shotgun (WGS) entry which is preliminary data.</text>
</comment>
<dbReference type="CDD" id="cd00009">
    <property type="entry name" value="AAA"/>
    <property type="match status" value="1"/>
</dbReference>
<dbReference type="InterPro" id="IPR014317">
    <property type="entry name" value="Transcription_activator_PspF"/>
</dbReference>
<organism evidence="7 8">
    <name type="scientific">Oceanospirillum sediminis</name>
    <dbReference type="NCBI Taxonomy" id="2760088"/>
    <lineage>
        <taxon>Bacteria</taxon>
        <taxon>Pseudomonadati</taxon>
        <taxon>Pseudomonadota</taxon>
        <taxon>Gammaproteobacteria</taxon>
        <taxon>Oceanospirillales</taxon>
        <taxon>Oceanospirillaceae</taxon>
        <taxon>Oceanospirillum</taxon>
    </lineage>
</organism>
<dbReference type="RefSeq" id="WP_182810289.1">
    <property type="nucleotide sequence ID" value="NZ_JACJFM010000029.1"/>
</dbReference>
<dbReference type="SUPFAM" id="SSF52540">
    <property type="entry name" value="P-loop containing nucleoside triphosphate hydrolases"/>
    <property type="match status" value="1"/>
</dbReference>
<dbReference type="Gene3D" id="1.10.8.60">
    <property type="match status" value="1"/>
</dbReference>
<evidence type="ECO:0000256" key="5">
    <source>
        <dbReference type="SAM" id="MobiDB-lite"/>
    </source>
</evidence>
<evidence type="ECO:0000256" key="1">
    <source>
        <dbReference type="ARBA" id="ARBA00022741"/>
    </source>
</evidence>
<gene>
    <name evidence="7" type="primary">pspF</name>
    <name evidence="7" type="ORF">H4O21_18110</name>
</gene>
<dbReference type="PANTHER" id="PTHR32071:SF38">
    <property type="entry name" value="PSP OPERON TRANSCRIPTIONAL ACTIVATOR"/>
    <property type="match status" value="1"/>
</dbReference>
<evidence type="ECO:0000313" key="8">
    <source>
        <dbReference type="Proteomes" id="UP000565262"/>
    </source>
</evidence>
<dbReference type="InterPro" id="IPR003593">
    <property type="entry name" value="AAA+_ATPase"/>
</dbReference>
<keyword evidence="2" id="KW-0067">ATP-binding</keyword>
<evidence type="ECO:0000256" key="3">
    <source>
        <dbReference type="ARBA" id="ARBA00023015"/>
    </source>
</evidence>
<dbReference type="GO" id="GO:0005524">
    <property type="term" value="F:ATP binding"/>
    <property type="evidence" value="ECO:0007669"/>
    <property type="project" value="UniProtKB-KW"/>
</dbReference>
<dbReference type="FunFam" id="3.40.50.300:FF:000006">
    <property type="entry name" value="DNA-binding transcriptional regulator NtrC"/>
    <property type="match status" value="1"/>
</dbReference>
<dbReference type="InterPro" id="IPR009057">
    <property type="entry name" value="Homeodomain-like_sf"/>
</dbReference>
<dbReference type="Pfam" id="PF02954">
    <property type="entry name" value="HTH_8"/>
    <property type="match status" value="1"/>
</dbReference>
<proteinExistence type="predicted"/>
<name>A0A839IV02_9GAMM</name>
<keyword evidence="3" id="KW-0805">Transcription regulation</keyword>
<keyword evidence="1" id="KW-0547">Nucleotide-binding</keyword>
<keyword evidence="8" id="KW-1185">Reference proteome</keyword>
<dbReference type="SUPFAM" id="SSF46689">
    <property type="entry name" value="Homeodomain-like"/>
    <property type="match status" value="1"/>
</dbReference>
<accession>A0A839IV02</accession>
<dbReference type="SMART" id="SM00382">
    <property type="entry name" value="AAA"/>
    <property type="match status" value="1"/>
</dbReference>